<evidence type="ECO:0000313" key="1">
    <source>
        <dbReference type="EMBL" id="CAH0587108.1"/>
    </source>
</evidence>
<reference evidence="1" key="1">
    <citation type="submission" date="2021-12" db="EMBL/GenBank/DDBJ databases">
        <authorList>
            <person name="King R."/>
        </authorList>
    </citation>
    <scope>NUCLEOTIDE SEQUENCE</scope>
</reference>
<name>A0A9P0FR70_CHRIL</name>
<sequence length="136" mass="16063">MTEMCKNKKYTTIQIMFNSKPFKRYNLIKTKQNQKPHKCKETIENKTGILSYVSNGEMRSGNKKCKNRATTVLGRENVDRIPMCSFTATIYTILNPSIDKFDETNKLFDKHSTVENYRFQKRMQRTSPRYHVYGCL</sequence>
<dbReference type="Proteomes" id="UP001154114">
    <property type="component" value="Chromosome 15"/>
</dbReference>
<proteinExistence type="predicted"/>
<dbReference type="AlphaFoldDB" id="A0A9P0FR70"/>
<accession>A0A9P0FR70</accession>
<keyword evidence="2" id="KW-1185">Reference proteome</keyword>
<organism evidence="1 2">
    <name type="scientific">Chrysodeixis includens</name>
    <name type="common">Soybean looper</name>
    <name type="synonym">Pseudoplusia includens</name>
    <dbReference type="NCBI Taxonomy" id="689277"/>
    <lineage>
        <taxon>Eukaryota</taxon>
        <taxon>Metazoa</taxon>
        <taxon>Ecdysozoa</taxon>
        <taxon>Arthropoda</taxon>
        <taxon>Hexapoda</taxon>
        <taxon>Insecta</taxon>
        <taxon>Pterygota</taxon>
        <taxon>Neoptera</taxon>
        <taxon>Endopterygota</taxon>
        <taxon>Lepidoptera</taxon>
        <taxon>Glossata</taxon>
        <taxon>Ditrysia</taxon>
        <taxon>Noctuoidea</taxon>
        <taxon>Noctuidae</taxon>
        <taxon>Plusiinae</taxon>
        <taxon>Chrysodeixis</taxon>
    </lineage>
</organism>
<evidence type="ECO:0000313" key="2">
    <source>
        <dbReference type="Proteomes" id="UP001154114"/>
    </source>
</evidence>
<dbReference type="EMBL" id="LR824018">
    <property type="protein sequence ID" value="CAH0587108.1"/>
    <property type="molecule type" value="Genomic_DNA"/>
</dbReference>
<gene>
    <name evidence="1" type="ORF">CINC_LOCUS3582</name>
</gene>
<protein>
    <submittedName>
        <fullName evidence="1">Uncharacterized protein</fullName>
    </submittedName>
</protein>